<evidence type="ECO:0000256" key="1">
    <source>
        <dbReference type="ARBA" id="ARBA00012417"/>
    </source>
</evidence>
<comment type="catalytic activity">
    <reaction evidence="3">
        <text>DNA(n) + a 2'-deoxyribonucleoside 5'-triphosphate = DNA(n+1) + diphosphate</text>
        <dbReference type="Rhea" id="RHEA:22508"/>
        <dbReference type="Rhea" id="RHEA-COMP:17339"/>
        <dbReference type="Rhea" id="RHEA-COMP:17340"/>
        <dbReference type="ChEBI" id="CHEBI:33019"/>
        <dbReference type="ChEBI" id="CHEBI:61560"/>
        <dbReference type="ChEBI" id="CHEBI:173112"/>
        <dbReference type="EC" id="2.7.7.7"/>
    </reaction>
</comment>
<evidence type="ECO:0000259" key="5">
    <source>
        <dbReference type="SMART" id="SM00482"/>
    </source>
</evidence>
<evidence type="ECO:0000256" key="4">
    <source>
        <dbReference type="SAM" id="MobiDB-lite"/>
    </source>
</evidence>
<feature type="domain" description="DNA-directed DNA polymerase family A palm" evidence="5">
    <location>
        <begin position="319"/>
        <end position="521"/>
    </location>
</feature>
<dbReference type="AlphaFoldDB" id="A0A0A0BUA4"/>
<dbReference type="EMBL" id="AXCY01000019">
    <property type="protein sequence ID" value="KGM11516.1"/>
    <property type="molecule type" value="Genomic_DNA"/>
</dbReference>
<evidence type="ECO:0000313" key="6">
    <source>
        <dbReference type="EMBL" id="KGM11516.1"/>
    </source>
</evidence>
<dbReference type="GO" id="GO:0006302">
    <property type="term" value="P:double-strand break repair"/>
    <property type="evidence" value="ECO:0007669"/>
    <property type="project" value="TreeGrafter"/>
</dbReference>
<evidence type="ECO:0000256" key="3">
    <source>
        <dbReference type="ARBA" id="ARBA00049244"/>
    </source>
</evidence>
<dbReference type="GO" id="GO:0004527">
    <property type="term" value="F:exonuclease activity"/>
    <property type="evidence" value="ECO:0007669"/>
    <property type="project" value="UniProtKB-KW"/>
</dbReference>
<protein>
    <recommendedName>
        <fullName evidence="1">DNA-directed DNA polymerase</fullName>
        <ecNumber evidence="1">2.7.7.7</ecNumber>
    </recommendedName>
</protein>
<dbReference type="InterPro" id="IPR002298">
    <property type="entry name" value="DNA_polymerase_A"/>
</dbReference>
<dbReference type="GO" id="GO:0003887">
    <property type="term" value="F:DNA-directed DNA polymerase activity"/>
    <property type="evidence" value="ECO:0007669"/>
    <property type="project" value="UniProtKB-EC"/>
</dbReference>
<gene>
    <name evidence="6" type="ORF">N868_17130</name>
</gene>
<dbReference type="Gene3D" id="1.10.150.20">
    <property type="entry name" value="5' to 3' exonuclease, C-terminal subdomain"/>
    <property type="match status" value="1"/>
</dbReference>
<dbReference type="InterPro" id="IPR043502">
    <property type="entry name" value="DNA/RNA_pol_sf"/>
</dbReference>
<comment type="caution">
    <text evidence="6">The sequence shown here is derived from an EMBL/GenBank/DDBJ whole genome shotgun (WGS) entry which is preliminary data.</text>
</comment>
<dbReference type="GO" id="GO:0003677">
    <property type="term" value="F:DNA binding"/>
    <property type="evidence" value="ECO:0007669"/>
    <property type="project" value="InterPro"/>
</dbReference>
<keyword evidence="6" id="KW-0269">Exonuclease</keyword>
<evidence type="ECO:0000256" key="2">
    <source>
        <dbReference type="ARBA" id="ARBA00022705"/>
    </source>
</evidence>
<dbReference type="CDD" id="cd06444">
    <property type="entry name" value="DNA_pol_A"/>
    <property type="match status" value="1"/>
</dbReference>
<name>A0A0A0BUA4_9CELL</name>
<organism evidence="6 7">
    <name type="scientific">Cellulomonas carbonis T26</name>
    <dbReference type="NCBI Taxonomy" id="947969"/>
    <lineage>
        <taxon>Bacteria</taxon>
        <taxon>Bacillati</taxon>
        <taxon>Actinomycetota</taxon>
        <taxon>Actinomycetes</taxon>
        <taxon>Micrococcales</taxon>
        <taxon>Cellulomonadaceae</taxon>
        <taxon>Cellulomonas</taxon>
    </lineage>
</organism>
<dbReference type="Gene3D" id="3.30.70.370">
    <property type="match status" value="1"/>
</dbReference>
<sequence length="562" mass="60333">MPLVVVRDHPDRPGTVELLDATDDGTVTGRTPVPLPDLTAEVARREATTGPRWVWDDTARRYPPLLSAGVRVARCHDLRLCHAILRSSAATAGADLATAPPGRWDAPRPGVPRTDDDAPTLFDALPQAGPLAPTGDGPNEPDELRRQLDAVAGAREPGRLRLLLAAESTGALVAAEMHHDGLPWDTSVHDALLTGLVGPRPLGGDARPPLLEALADEVRTALGRPRLNPDSQPELLSALRSAGLDVTSTRTHEIRALDHPAVAPLLEYKKRSRLLSANGWHWMESWVRDGRYRPDYVPGGVVTGRWASSGGGALQLPAAVRAAVRADPGWTFVVADAAQLEPRVLAAMSADAAMAAAGRAADLYQGVVDAGIVETRTQAKYAMLGAIYGATTGAAGALMPELTRAYPRAVGLVEDAARAGERGEVVSTWLGRSSPVPGERWWADVRRASEQEARPEDVRTAQRRRREWGRFTRNFVVQGTAAEWALCWMASVRRRIAPMPGRPHLAFFLHDEVLVHTPRELADDVAAAVRDAAAEAGRLLFGAAPVDFALDVSVVDSYDQAV</sequence>
<dbReference type="PANTHER" id="PTHR10133">
    <property type="entry name" value="DNA POLYMERASE I"/>
    <property type="match status" value="1"/>
</dbReference>
<proteinExistence type="predicted"/>
<dbReference type="SMART" id="SM00482">
    <property type="entry name" value="POLAc"/>
    <property type="match status" value="1"/>
</dbReference>
<dbReference type="InterPro" id="IPR001098">
    <property type="entry name" value="DNA-dir_DNA_pol_A_palm_dom"/>
</dbReference>
<dbReference type="RefSeq" id="WP_043604535.1">
    <property type="nucleotide sequence ID" value="NZ_AXCY01000019.1"/>
</dbReference>
<keyword evidence="2" id="KW-0235">DNA replication</keyword>
<evidence type="ECO:0000313" key="7">
    <source>
        <dbReference type="Proteomes" id="UP000029839"/>
    </source>
</evidence>
<dbReference type="PANTHER" id="PTHR10133:SF27">
    <property type="entry name" value="DNA POLYMERASE NU"/>
    <property type="match status" value="1"/>
</dbReference>
<dbReference type="Pfam" id="PF00476">
    <property type="entry name" value="DNA_pol_A"/>
    <property type="match status" value="1"/>
</dbReference>
<dbReference type="Proteomes" id="UP000029839">
    <property type="component" value="Unassembled WGS sequence"/>
</dbReference>
<reference evidence="6 7" key="1">
    <citation type="submission" date="2013-08" db="EMBL/GenBank/DDBJ databases">
        <title>Genome sequencing of Cellulomonas carbonis T26.</title>
        <authorList>
            <person name="Chen F."/>
            <person name="Li Y."/>
            <person name="Wang G."/>
        </authorList>
    </citation>
    <scope>NUCLEOTIDE SEQUENCE [LARGE SCALE GENOMIC DNA]</scope>
    <source>
        <strain evidence="6 7">T26</strain>
    </source>
</reference>
<feature type="region of interest" description="Disordered" evidence="4">
    <location>
        <begin position="95"/>
        <end position="143"/>
    </location>
</feature>
<accession>A0A0A0BUA4</accession>
<dbReference type="NCBIfam" id="NF011538">
    <property type="entry name" value="PRK14975.1-1"/>
    <property type="match status" value="1"/>
</dbReference>
<dbReference type="SUPFAM" id="SSF56672">
    <property type="entry name" value="DNA/RNA polymerases"/>
    <property type="match status" value="1"/>
</dbReference>
<dbReference type="OrthoDB" id="4414061at2"/>
<keyword evidence="7" id="KW-1185">Reference proteome</keyword>
<keyword evidence="6" id="KW-0540">Nuclease</keyword>
<dbReference type="GO" id="GO:0006261">
    <property type="term" value="P:DNA-templated DNA replication"/>
    <property type="evidence" value="ECO:0007669"/>
    <property type="project" value="InterPro"/>
</dbReference>
<reference evidence="6 7" key="2">
    <citation type="journal article" date="2015" name="Stand. Genomic Sci.">
        <title>Draft genome sequence of Cellulomonas carbonis T26(T) and comparative analysis of six Cellulomonas genomes.</title>
        <authorList>
            <person name="Zhuang W."/>
            <person name="Zhang S."/>
            <person name="Xia X."/>
            <person name="Wang G."/>
        </authorList>
    </citation>
    <scope>NUCLEOTIDE SEQUENCE [LARGE SCALE GENOMIC DNA]</scope>
    <source>
        <strain evidence="6 7">T26</strain>
    </source>
</reference>
<dbReference type="EC" id="2.7.7.7" evidence="1"/>
<keyword evidence="6" id="KW-0378">Hydrolase</keyword>